<name>A0A3R9AYT9_9HYPH</name>
<accession>A0A3R9AYT9</accession>
<dbReference type="EMBL" id="RJJT01000047">
    <property type="protein sequence ID" value="RSB59263.1"/>
    <property type="molecule type" value="Genomic_DNA"/>
</dbReference>
<dbReference type="OrthoDB" id="7875870at2"/>
<dbReference type="AlphaFoldDB" id="A0A3R9AYT9"/>
<organism evidence="2 3">
    <name type="scientific">Rhizobium pisi</name>
    <dbReference type="NCBI Taxonomy" id="574561"/>
    <lineage>
        <taxon>Bacteria</taxon>
        <taxon>Pseudomonadati</taxon>
        <taxon>Pseudomonadota</taxon>
        <taxon>Alphaproteobacteria</taxon>
        <taxon>Hyphomicrobiales</taxon>
        <taxon>Rhizobiaceae</taxon>
        <taxon>Rhizobium/Agrobacterium group</taxon>
        <taxon>Rhizobium</taxon>
    </lineage>
</organism>
<dbReference type="Proteomes" id="UP000277279">
    <property type="component" value="Unassembled WGS sequence"/>
</dbReference>
<proteinExistence type="predicted"/>
<feature type="region of interest" description="Disordered" evidence="1">
    <location>
        <begin position="25"/>
        <end position="69"/>
    </location>
</feature>
<evidence type="ECO:0000313" key="3">
    <source>
        <dbReference type="Proteomes" id="UP000277279"/>
    </source>
</evidence>
<protein>
    <submittedName>
        <fullName evidence="2">Uncharacterized protein</fullName>
    </submittedName>
</protein>
<gene>
    <name evidence="2" type="ORF">EFD55_32730</name>
</gene>
<feature type="compositionally biased region" description="Polar residues" evidence="1">
    <location>
        <begin position="26"/>
        <end position="38"/>
    </location>
</feature>
<evidence type="ECO:0000313" key="2">
    <source>
        <dbReference type="EMBL" id="RSB59263.1"/>
    </source>
</evidence>
<feature type="compositionally biased region" description="Polar residues" evidence="1">
    <location>
        <begin position="49"/>
        <end position="64"/>
    </location>
</feature>
<reference evidence="2 3" key="1">
    <citation type="submission" date="2018-11" db="EMBL/GenBank/DDBJ databases">
        <authorList>
            <person name="Huo Y."/>
        </authorList>
    </citation>
    <scope>NUCLEOTIDE SEQUENCE [LARGE SCALE GENOMIC DNA]</scope>
    <source>
        <strain evidence="2 3">DSM 30132</strain>
    </source>
</reference>
<sequence>MNAFYASENSDAFIVFRFFPSYENAPKNSSQNWSSLKGSDQRRSKSRRNSTPESLSRPTMNGSPLTAGRSTWRKLSDDFAGWLDKALLHVNLH</sequence>
<evidence type="ECO:0000256" key="1">
    <source>
        <dbReference type="SAM" id="MobiDB-lite"/>
    </source>
</evidence>
<comment type="caution">
    <text evidence="2">The sequence shown here is derived from an EMBL/GenBank/DDBJ whole genome shotgun (WGS) entry which is preliminary data.</text>
</comment>